<keyword evidence="4 7" id="KW-0521">NADP</keyword>
<feature type="binding site" description="in other chain" evidence="8">
    <location>
        <begin position="11"/>
        <end position="13"/>
    </location>
    <ligand>
        <name>FMN</name>
        <dbReference type="ChEBI" id="CHEBI:58210"/>
        <note>ligand shared between dimeric partners</note>
    </ligand>
</feature>
<evidence type="ECO:0000256" key="4">
    <source>
        <dbReference type="ARBA" id="ARBA00022857"/>
    </source>
</evidence>
<evidence type="ECO:0000259" key="9">
    <source>
        <dbReference type="Pfam" id="PF00881"/>
    </source>
</evidence>
<evidence type="ECO:0000256" key="5">
    <source>
        <dbReference type="ARBA" id="ARBA00023002"/>
    </source>
</evidence>
<organism evidence="10 11">
    <name type="scientific">Ekhidna lutea</name>
    <dbReference type="NCBI Taxonomy" id="447679"/>
    <lineage>
        <taxon>Bacteria</taxon>
        <taxon>Pseudomonadati</taxon>
        <taxon>Bacteroidota</taxon>
        <taxon>Cytophagia</taxon>
        <taxon>Cytophagales</taxon>
        <taxon>Reichenbachiellaceae</taxon>
        <taxon>Ekhidna</taxon>
    </lineage>
</organism>
<evidence type="ECO:0000256" key="7">
    <source>
        <dbReference type="PIRNR" id="PIRNR000232"/>
    </source>
</evidence>
<reference evidence="10 11" key="1">
    <citation type="submission" date="2017-06" db="EMBL/GenBank/DDBJ databases">
        <authorList>
            <person name="Kim H.J."/>
            <person name="Triplett B.A."/>
        </authorList>
    </citation>
    <scope>NUCLEOTIDE SEQUENCE [LARGE SCALE GENOMIC DNA]</scope>
    <source>
        <strain evidence="10 11">DSM 19307</strain>
    </source>
</reference>
<evidence type="ECO:0000256" key="3">
    <source>
        <dbReference type="ARBA" id="ARBA00022643"/>
    </source>
</evidence>
<evidence type="ECO:0000256" key="8">
    <source>
        <dbReference type="PIRSR" id="PIRSR000232-1"/>
    </source>
</evidence>
<feature type="binding site" evidence="8">
    <location>
        <position position="42"/>
    </location>
    <ligand>
        <name>FMN</name>
        <dbReference type="ChEBI" id="CHEBI:58210"/>
        <note>ligand shared between dimeric partners</note>
    </ligand>
</feature>
<keyword evidence="11" id="KW-1185">Reference proteome</keyword>
<evidence type="ECO:0000256" key="1">
    <source>
        <dbReference type="ARBA" id="ARBA00007118"/>
    </source>
</evidence>
<dbReference type="InterPro" id="IPR000415">
    <property type="entry name" value="Nitroreductase-like"/>
</dbReference>
<dbReference type="PANTHER" id="PTHR43821:SF1">
    <property type="entry name" value="NAD(P)H NITROREDUCTASE YDJA-RELATED"/>
    <property type="match status" value="1"/>
</dbReference>
<feature type="binding site" description="in other chain" evidence="8">
    <location>
        <begin position="138"/>
        <end position="140"/>
    </location>
    <ligand>
        <name>FMN</name>
        <dbReference type="ChEBI" id="CHEBI:58210"/>
        <note>ligand shared between dimeric partners</note>
    </ligand>
</feature>
<dbReference type="SUPFAM" id="SSF55469">
    <property type="entry name" value="FMN-dependent nitroreductase-like"/>
    <property type="match status" value="1"/>
</dbReference>
<comment type="similarity">
    <text evidence="1 7">Belongs to the nitroreductase family.</text>
</comment>
<name>A0A239JJC3_EKHLU</name>
<dbReference type="RefSeq" id="WP_221406708.1">
    <property type="nucleotide sequence ID" value="NZ_FZPD01000003.1"/>
</dbReference>
<dbReference type="PANTHER" id="PTHR43821">
    <property type="entry name" value="NAD(P)H NITROREDUCTASE YDJA-RELATED"/>
    <property type="match status" value="1"/>
</dbReference>
<dbReference type="Proteomes" id="UP000198393">
    <property type="component" value="Unassembled WGS sequence"/>
</dbReference>
<keyword evidence="5 7" id="KW-0560">Oxidoreductase</keyword>
<dbReference type="EC" id="1.-.-.-" evidence="7"/>
<dbReference type="PIRSF" id="PIRSF000232">
    <property type="entry name" value="YdjA"/>
    <property type="match status" value="1"/>
</dbReference>
<dbReference type="CDD" id="cd02135">
    <property type="entry name" value="YdjA-like"/>
    <property type="match status" value="1"/>
</dbReference>
<accession>A0A239JJC3</accession>
<keyword evidence="6 7" id="KW-0520">NAD</keyword>
<proteinExistence type="inferred from homology"/>
<gene>
    <name evidence="10" type="ORF">SAMN05421640_2205</name>
</gene>
<evidence type="ECO:0000256" key="6">
    <source>
        <dbReference type="ARBA" id="ARBA00023027"/>
    </source>
</evidence>
<protein>
    <recommendedName>
        <fullName evidence="7">Putative NAD(P)H nitroreductase</fullName>
        <ecNumber evidence="7">1.-.-.-</ecNumber>
    </recommendedName>
</protein>
<dbReference type="EMBL" id="FZPD01000003">
    <property type="protein sequence ID" value="SNT05937.1"/>
    <property type="molecule type" value="Genomic_DNA"/>
</dbReference>
<dbReference type="Gene3D" id="3.40.109.10">
    <property type="entry name" value="NADH Oxidase"/>
    <property type="match status" value="1"/>
</dbReference>
<keyword evidence="3 7" id="KW-0288">FMN</keyword>
<dbReference type="InterPro" id="IPR026021">
    <property type="entry name" value="YdjA-like"/>
</dbReference>
<sequence length="189" mass="21855">MSKINEIIRQRRSVYPAQYINKPIPREILEELLLNANHAPTHKLTEPWRFKVFSGEAKNKLGEFLAKKYQKITPEEAFSPAKYEKIKSKPTMAGAMLAIVLHRDPAERVPEWEEIASVACAVENIWIALDQYNMGGYWSSPALCKFLGEHVSMKENERCIGLFYIGYCEPSDRVIQKKPIEDKVEWIED</sequence>
<dbReference type="AlphaFoldDB" id="A0A239JJC3"/>
<keyword evidence="2 7" id="KW-0285">Flavoprotein</keyword>
<evidence type="ECO:0000313" key="11">
    <source>
        <dbReference type="Proteomes" id="UP000198393"/>
    </source>
</evidence>
<evidence type="ECO:0000256" key="2">
    <source>
        <dbReference type="ARBA" id="ARBA00022630"/>
    </source>
</evidence>
<dbReference type="InterPro" id="IPR052530">
    <property type="entry name" value="NAD(P)H_nitroreductase"/>
</dbReference>
<feature type="domain" description="Nitroreductase" evidence="9">
    <location>
        <begin position="8"/>
        <end position="167"/>
    </location>
</feature>
<dbReference type="Pfam" id="PF00881">
    <property type="entry name" value="Nitroreductase"/>
    <property type="match status" value="1"/>
</dbReference>
<evidence type="ECO:0000313" key="10">
    <source>
        <dbReference type="EMBL" id="SNT05937.1"/>
    </source>
</evidence>
<dbReference type="InterPro" id="IPR029479">
    <property type="entry name" value="Nitroreductase"/>
</dbReference>
<comment type="cofactor">
    <cofactor evidence="8">
        <name>FMN</name>
        <dbReference type="ChEBI" id="CHEBI:58210"/>
    </cofactor>
    <text evidence="8">Binds 1 FMN per subunit.</text>
</comment>
<dbReference type="GO" id="GO:0016491">
    <property type="term" value="F:oxidoreductase activity"/>
    <property type="evidence" value="ECO:0007669"/>
    <property type="project" value="UniProtKB-UniRule"/>
</dbReference>